<dbReference type="InterPro" id="IPR003400">
    <property type="entry name" value="ExbD"/>
</dbReference>
<evidence type="ECO:0000256" key="6">
    <source>
        <dbReference type="ARBA" id="ARBA00023136"/>
    </source>
</evidence>
<gene>
    <name evidence="9" type="ORF">LNTAR_06019</name>
</gene>
<feature type="transmembrane region" description="Helical" evidence="8">
    <location>
        <begin position="20"/>
        <end position="40"/>
    </location>
</feature>
<organism evidence="9 10">
    <name type="scientific">Lentisphaera araneosa HTCC2155</name>
    <dbReference type="NCBI Taxonomy" id="313628"/>
    <lineage>
        <taxon>Bacteria</taxon>
        <taxon>Pseudomonadati</taxon>
        <taxon>Lentisphaerota</taxon>
        <taxon>Lentisphaeria</taxon>
        <taxon>Lentisphaerales</taxon>
        <taxon>Lentisphaeraceae</taxon>
        <taxon>Lentisphaera</taxon>
    </lineage>
</organism>
<dbReference type="PANTHER" id="PTHR30558">
    <property type="entry name" value="EXBD MEMBRANE COMPONENT OF PMF-DRIVEN MACROMOLECULE IMPORT SYSTEM"/>
    <property type="match status" value="1"/>
</dbReference>
<keyword evidence="4 7" id="KW-0812">Transmembrane</keyword>
<comment type="subcellular location">
    <subcellularLocation>
        <location evidence="1">Cell membrane</location>
        <topology evidence="1">Single-pass membrane protein</topology>
    </subcellularLocation>
    <subcellularLocation>
        <location evidence="7">Cell membrane</location>
        <topology evidence="7">Single-pass type II membrane protein</topology>
    </subcellularLocation>
</comment>
<dbReference type="AlphaFoldDB" id="A6DPL2"/>
<keyword evidence="5 8" id="KW-1133">Transmembrane helix</keyword>
<dbReference type="GO" id="GO:0005886">
    <property type="term" value="C:plasma membrane"/>
    <property type="evidence" value="ECO:0007669"/>
    <property type="project" value="UniProtKB-SubCell"/>
</dbReference>
<comment type="similarity">
    <text evidence="2 7">Belongs to the ExbD/TolR family.</text>
</comment>
<dbReference type="Pfam" id="PF02472">
    <property type="entry name" value="ExbD"/>
    <property type="match status" value="1"/>
</dbReference>
<evidence type="ECO:0000256" key="1">
    <source>
        <dbReference type="ARBA" id="ARBA00004162"/>
    </source>
</evidence>
<evidence type="ECO:0000256" key="7">
    <source>
        <dbReference type="RuleBase" id="RU003879"/>
    </source>
</evidence>
<dbReference type="Gene3D" id="3.30.420.270">
    <property type="match status" value="1"/>
</dbReference>
<evidence type="ECO:0000256" key="8">
    <source>
        <dbReference type="SAM" id="Phobius"/>
    </source>
</evidence>
<name>A6DPL2_9BACT</name>
<dbReference type="OrthoDB" id="9793581at2"/>
<dbReference type="RefSeq" id="WP_007279794.1">
    <property type="nucleotide sequence ID" value="NZ_ABCK01000016.1"/>
</dbReference>
<evidence type="ECO:0000313" key="10">
    <source>
        <dbReference type="Proteomes" id="UP000004947"/>
    </source>
</evidence>
<dbReference type="GO" id="GO:0015031">
    <property type="term" value="P:protein transport"/>
    <property type="evidence" value="ECO:0007669"/>
    <property type="project" value="UniProtKB-KW"/>
</dbReference>
<keyword evidence="10" id="KW-1185">Reference proteome</keyword>
<comment type="caution">
    <text evidence="9">The sequence shown here is derived from an EMBL/GenBank/DDBJ whole genome shotgun (WGS) entry which is preliminary data.</text>
</comment>
<evidence type="ECO:0000313" key="9">
    <source>
        <dbReference type="EMBL" id="EDM26508.1"/>
    </source>
</evidence>
<keyword evidence="6 8" id="KW-0472">Membrane</keyword>
<dbReference type="Proteomes" id="UP000004947">
    <property type="component" value="Unassembled WGS sequence"/>
</dbReference>
<evidence type="ECO:0000256" key="4">
    <source>
        <dbReference type="ARBA" id="ARBA00022692"/>
    </source>
</evidence>
<dbReference type="eggNOG" id="COG0848">
    <property type="taxonomic scope" value="Bacteria"/>
</dbReference>
<proteinExistence type="inferred from homology"/>
<evidence type="ECO:0000256" key="5">
    <source>
        <dbReference type="ARBA" id="ARBA00022989"/>
    </source>
</evidence>
<keyword evidence="7" id="KW-0813">Transport</keyword>
<keyword evidence="7" id="KW-0653">Protein transport</keyword>
<evidence type="ECO:0000256" key="3">
    <source>
        <dbReference type="ARBA" id="ARBA00022475"/>
    </source>
</evidence>
<sequence length="135" mass="15038">MKRLYSRLKMDDDTQNVDMTPLIDMVFILLIFFIVTSVFAKDKGMDIERPSQQSAGKVAKENIMIALTEEGKLRADGRDISFNSLRSYVAKKITSKEQAVVIMADIDADVGDLADIMDECRLAGAKKISLATETE</sequence>
<protein>
    <submittedName>
        <fullName evidence="9">Biopolymer transport protein (ExbD2)</fullName>
    </submittedName>
</protein>
<evidence type="ECO:0000256" key="2">
    <source>
        <dbReference type="ARBA" id="ARBA00005811"/>
    </source>
</evidence>
<dbReference type="EMBL" id="ABCK01000016">
    <property type="protein sequence ID" value="EDM26508.1"/>
    <property type="molecule type" value="Genomic_DNA"/>
</dbReference>
<keyword evidence="3" id="KW-1003">Cell membrane</keyword>
<reference evidence="9 10" key="1">
    <citation type="journal article" date="2010" name="J. Bacteriol.">
        <title>Genome sequence of Lentisphaera araneosa HTCC2155T, the type species of the order Lentisphaerales in the phylum Lentisphaerae.</title>
        <authorList>
            <person name="Thrash J.C."/>
            <person name="Cho J.C."/>
            <person name="Vergin K.L."/>
            <person name="Morris R.M."/>
            <person name="Giovannoni S.J."/>
        </authorList>
    </citation>
    <scope>NUCLEOTIDE SEQUENCE [LARGE SCALE GENOMIC DNA]</scope>
    <source>
        <strain evidence="9 10">HTCC2155</strain>
    </source>
</reference>
<dbReference type="STRING" id="313628.LNTAR_06019"/>
<dbReference type="GO" id="GO:0022857">
    <property type="term" value="F:transmembrane transporter activity"/>
    <property type="evidence" value="ECO:0007669"/>
    <property type="project" value="InterPro"/>
</dbReference>
<accession>A6DPL2</accession>